<dbReference type="RefSeq" id="XP_033395972.1">
    <property type="nucleotide sequence ID" value="XM_033546808.1"/>
</dbReference>
<protein>
    <submittedName>
        <fullName evidence="1">Uncharacterized protein</fullName>
    </submittedName>
</protein>
<keyword evidence="2" id="KW-1185">Reference proteome</keyword>
<dbReference type="GeneID" id="54304315"/>
<accession>A0A6A6B7Z2</accession>
<organism evidence="1 2">
    <name type="scientific">Aplosporella prunicola CBS 121167</name>
    <dbReference type="NCBI Taxonomy" id="1176127"/>
    <lineage>
        <taxon>Eukaryota</taxon>
        <taxon>Fungi</taxon>
        <taxon>Dikarya</taxon>
        <taxon>Ascomycota</taxon>
        <taxon>Pezizomycotina</taxon>
        <taxon>Dothideomycetes</taxon>
        <taxon>Dothideomycetes incertae sedis</taxon>
        <taxon>Botryosphaeriales</taxon>
        <taxon>Aplosporellaceae</taxon>
        <taxon>Aplosporella</taxon>
    </lineage>
</organism>
<gene>
    <name evidence="1" type="ORF">K452DRAFT_53538</name>
</gene>
<dbReference type="AlphaFoldDB" id="A0A6A6B7Z2"/>
<evidence type="ECO:0000313" key="1">
    <source>
        <dbReference type="EMBL" id="KAF2140259.1"/>
    </source>
</evidence>
<sequence length="100" mass="10740">MCLSPIAAKPGFLQLCMRPFMFIHSPRSLSLLPFLSFLIHQPSPLFDFPALHGEGKGPRAPVGSAGCFGAAGWCRVVPDLHIRVLRRRKPGGDGASCGGR</sequence>
<proteinExistence type="predicted"/>
<reference evidence="1" key="1">
    <citation type="journal article" date="2020" name="Stud. Mycol.">
        <title>101 Dothideomycetes genomes: a test case for predicting lifestyles and emergence of pathogens.</title>
        <authorList>
            <person name="Haridas S."/>
            <person name="Albert R."/>
            <person name="Binder M."/>
            <person name="Bloem J."/>
            <person name="Labutti K."/>
            <person name="Salamov A."/>
            <person name="Andreopoulos B."/>
            <person name="Baker S."/>
            <person name="Barry K."/>
            <person name="Bills G."/>
            <person name="Bluhm B."/>
            <person name="Cannon C."/>
            <person name="Castanera R."/>
            <person name="Culley D."/>
            <person name="Daum C."/>
            <person name="Ezra D."/>
            <person name="Gonzalez J."/>
            <person name="Henrissat B."/>
            <person name="Kuo A."/>
            <person name="Liang C."/>
            <person name="Lipzen A."/>
            <person name="Lutzoni F."/>
            <person name="Magnuson J."/>
            <person name="Mondo S."/>
            <person name="Nolan M."/>
            <person name="Ohm R."/>
            <person name="Pangilinan J."/>
            <person name="Park H.-J."/>
            <person name="Ramirez L."/>
            <person name="Alfaro M."/>
            <person name="Sun H."/>
            <person name="Tritt A."/>
            <person name="Yoshinaga Y."/>
            <person name="Zwiers L.-H."/>
            <person name="Turgeon B."/>
            <person name="Goodwin S."/>
            <person name="Spatafora J."/>
            <person name="Crous P."/>
            <person name="Grigoriev I."/>
        </authorList>
    </citation>
    <scope>NUCLEOTIDE SEQUENCE</scope>
    <source>
        <strain evidence="1">CBS 121167</strain>
    </source>
</reference>
<dbReference type="EMBL" id="ML995490">
    <property type="protein sequence ID" value="KAF2140259.1"/>
    <property type="molecule type" value="Genomic_DNA"/>
</dbReference>
<name>A0A6A6B7Z2_9PEZI</name>
<evidence type="ECO:0000313" key="2">
    <source>
        <dbReference type="Proteomes" id="UP000799438"/>
    </source>
</evidence>
<dbReference type="Proteomes" id="UP000799438">
    <property type="component" value="Unassembled WGS sequence"/>
</dbReference>